<reference evidence="2" key="1">
    <citation type="submission" date="2009-09" db="EMBL/GenBank/DDBJ databases">
        <title>The complete chromosome of Sebaldella termitidis ATCC 33386.</title>
        <authorList>
            <consortium name="US DOE Joint Genome Institute (JGI-PGF)"/>
            <person name="Lucas S."/>
            <person name="Copeland A."/>
            <person name="Lapidus A."/>
            <person name="Glavina del Rio T."/>
            <person name="Dalin E."/>
            <person name="Tice H."/>
            <person name="Bruce D."/>
            <person name="Goodwin L."/>
            <person name="Pitluck S."/>
            <person name="Kyrpides N."/>
            <person name="Mavromatis K."/>
            <person name="Ivanova N."/>
            <person name="Mikhailova N."/>
            <person name="Sims D."/>
            <person name="Meincke L."/>
            <person name="Brettin T."/>
            <person name="Detter J.C."/>
            <person name="Han C."/>
            <person name="Larimer F."/>
            <person name="Land M."/>
            <person name="Hauser L."/>
            <person name="Markowitz V."/>
            <person name="Cheng J.F."/>
            <person name="Hugenholtz P."/>
            <person name="Woyke T."/>
            <person name="Wu D."/>
            <person name="Eisen J.A."/>
        </authorList>
    </citation>
    <scope>NUCLEOTIDE SEQUENCE [LARGE SCALE GENOMIC DNA]</scope>
    <source>
        <strain evidence="2">ATCC 33386 / NCTC 11300</strain>
    </source>
</reference>
<gene>
    <name evidence="1" type="ordered locus">Sterm_0919</name>
</gene>
<organism evidence="1 2">
    <name type="scientific">Sebaldella termitidis (strain ATCC 33386 / NCTC 11300)</name>
    <dbReference type="NCBI Taxonomy" id="526218"/>
    <lineage>
        <taxon>Bacteria</taxon>
        <taxon>Fusobacteriati</taxon>
        <taxon>Fusobacteriota</taxon>
        <taxon>Fusobacteriia</taxon>
        <taxon>Fusobacteriales</taxon>
        <taxon>Leptotrichiaceae</taxon>
        <taxon>Sebaldella</taxon>
    </lineage>
</organism>
<dbReference type="HOGENOM" id="CLU_1721071_0_0_0"/>
<evidence type="ECO:0000313" key="2">
    <source>
        <dbReference type="Proteomes" id="UP000000845"/>
    </source>
</evidence>
<proteinExistence type="predicted"/>
<keyword evidence="2" id="KW-1185">Reference proteome</keyword>
<dbReference type="AlphaFoldDB" id="D1AFA2"/>
<dbReference type="eggNOG" id="ENOG5033YKB">
    <property type="taxonomic scope" value="Bacteria"/>
</dbReference>
<accession>D1AFA2</accession>
<sequence length="152" mass="17971">MSFYGCDAMSRGSLYVYTNKIKNYLINNVRYAIRNNVPKEQILKFYTYQDIPEIIRDKNSVPDNDFYFAVGDGNCLYGQVHTLNERKREFQILYVLYDEYNWDDNITYFLKEDTGKGAYRLVVETAAFKKLEKAGIAKPFLQFFIDTYTVSY</sequence>
<name>D1AFA2_SEBTE</name>
<dbReference type="KEGG" id="str:Sterm_0919"/>
<dbReference type="EMBL" id="CP001739">
    <property type="protein sequence ID" value="ACZ07787.1"/>
    <property type="molecule type" value="Genomic_DNA"/>
</dbReference>
<dbReference type="Proteomes" id="UP000000845">
    <property type="component" value="Chromosome"/>
</dbReference>
<protein>
    <submittedName>
        <fullName evidence="1">Uncharacterized protein</fullName>
    </submittedName>
</protein>
<reference evidence="1 2" key="2">
    <citation type="journal article" date="2010" name="Stand. Genomic Sci.">
        <title>Complete genome sequence of Sebaldella termitidis type strain (NCTC 11300).</title>
        <authorList>
            <person name="Harmon-Smith M."/>
            <person name="Celia L."/>
            <person name="Chertkov O."/>
            <person name="Lapidus A."/>
            <person name="Copeland A."/>
            <person name="Glavina Del Rio T."/>
            <person name="Nolan M."/>
            <person name="Lucas S."/>
            <person name="Tice H."/>
            <person name="Cheng J.F."/>
            <person name="Han C."/>
            <person name="Detter J.C."/>
            <person name="Bruce D."/>
            <person name="Goodwin L."/>
            <person name="Pitluck S."/>
            <person name="Pati A."/>
            <person name="Liolios K."/>
            <person name="Ivanova N."/>
            <person name="Mavromatis K."/>
            <person name="Mikhailova N."/>
            <person name="Chen A."/>
            <person name="Palaniappan K."/>
            <person name="Land M."/>
            <person name="Hauser L."/>
            <person name="Chang Y.J."/>
            <person name="Jeffries C.D."/>
            <person name="Brettin T."/>
            <person name="Goker M."/>
            <person name="Beck B."/>
            <person name="Bristow J."/>
            <person name="Eisen J.A."/>
            <person name="Markowitz V."/>
            <person name="Hugenholtz P."/>
            <person name="Kyrpides N.C."/>
            <person name="Klenk H.P."/>
            <person name="Chen F."/>
        </authorList>
    </citation>
    <scope>NUCLEOTIDE SEQUENCE [LARGE SCALE GENOMIC DNA]</scope>
    <source>
        <strain evidence="2">ATCC 33386 / NCTC 11300</strain>
    </source>
</reference>
<evidence type="ECO:0000313" key="1">
    <source>
        <dbReference type="EMBL" id="ACZ07787.1"/>
    </source>
</evidence>